<keyword evidence="1" id="KW-0472">Membrane</keyword>
<accession>A0ABP7L1L3</accession>
<evidence type="ECO:0000313" key="2">
    <source>
        <dbReference type="EMBL" id="GAA3893280.1"/>
    </source>
</evidence>
<keyword evidence="3" id="KW-1185">Reference proteome</keyword>
<gene>
    <name evidence="2" type="ORF">GCM10022276_10590</name>
</gene>
<organism evidence="2 3">
    <name type="scientific">Sphingomonas limnosediminicola</name>
    <dbReference type="NCBI Taxonomy" id="940133"/>
    <lineage>
        <taxon>Bacteria</taxon>
        <taxon>Pseudomonadati</taxon>
        <taxon>Pseudomonadota</taxon>
        <taxon>Alphaproteobacteria</taxon>
        <taxon>Sphingomonadales</taxon>
        <taxon>Sphingomonadaceae</taxon>
        <taxon>Sphingomonas</taxon>
    </lineage>
</organism>
<name>A0ABP7L1L3_9SPHN</name>
<sequence>MDGESLQGLSAAARSTGRACQAVNLLAPDRNAPPMVQISSFAFMVKNLIRQRGLQRLAGRAHLTGTGMALPWRLFETANLGGDNIVEDLALGLELATQRVPPVLVEAATVWSAAASEAGTLVQRRRWEGGYLATSVRTVPRTIARSVARGDLRGIAAALDLSVPPLALLVLLNFAAGILGGAAVFAGGDAWPLLVQLVVGILALTVLTIAWALEGRSYLSGTTLLRLPLYVLWKVPLYLGLARRGAPVEWLRTGR</sequence>
<dbReference type="EMBL" id="BAABBM010000001">
    <property type="protein sequence ID" value="GAA3893280.1"/>
    <property type="molecule type" value="Genomic_DNA"/>
</dbReference>
<comment type="caution">
    <text evidence="2">The sequence shown here is derived from an EMBL/GenBank/DDBJ whole genome shotgun (WGS) entry which is preliminary data.</text>
</comment>
<feature type="transmembrane region" description="Helical" evidence="1">
    <location>
        <begin position="193"/>
        <end position="213"/>
    </location>
</feature>
<keyword evidence="1" id="KW-1133">Transmembrane helix</keyword>
<proteinExistence type="predicted"/>
<keyword evidence="1" id="KW-0812">Transmembrane</keyword>
<feature type="transmembrane region" description="Helical" evidence="1">
    <location>
        <begin position="166"/>
        <end position="187"/>
    </location>
</feature>
<evidence type="ECO:0000256" key="1">
    <source>
        <dbReference type="SAM" id="Phobius"/>
    </source>
</evidence>
<dbReference type="Proteomes" id="UP001500827">
    <property type="component" value="Unassembled WGS sequence"/>
</dbReference>
<reference evidence="3" key="1">
    <citation type="journal article" date="2019" name="Int. J. Syst. Evol. Microbiol.">
        <title>The Global Catalogue of Microorganisms (GCM) 10K type strain sequencing project: providing services to taxonomists for standard genome sequencing and annotation.</title>
        <authorList>
            <consortium name="The Broad Institute Genomics Platform"/>
            <consortium name="The Broad Institute Genome Sequencing Center for Infectious Disease"/>
            <person name="Wu L."/>
            <person name="Ma J."/>
        </authorList>
    </citation>
    <scope>NUCLEOTIDE SEQUENCE [LARGE SCALE GENOMIC DNA]</scope>
    <source>
        <strain evidence="3">JCM 17543</strain>
    </source>
</reference>
<evidence type="ECO:0000313" key="3">
    <source>
        <dbReference type="Proteomes" id="UP001500827"/>
    </source>
</evidence>
<protein>
    <submittedName>
        <fullName evidence="2">Uncharacterized protein</fullName>
    </submittedName>
</protein>